<comment type="caution">
    <text evidence="3">The sequence shown here is derived from an EMBL/GenBank/DDBJ whole genome shotgun (WGS) entry which is preliminary data.</text>
</comment>
<evidence type="ECO:0000259" key="2">
    <source>
        <dbReference type="Pfam" id="PF22725"/>
    </source>
</evidence>
<dbReference type="PANTHER" id="PTHR43708">
    <property type="entry name" value="CONSERVED EXPRESSED OXIDOREDUCTASE (EUROFUNG)"/>
    <property type="match status" value="1"/>
</dbReference>
<dbReference type="RefSeq" id="WP_098735925.1">
    <property type="nucleotide sequence ID" value="NZ_PDKW01000039.1"/>
</dbReference>
<dbReference type="Gene3D" id="3.40.50.720">
    <property type="entry name" value="NAD(P)-binding Rossmann-like Domain"/>
    <property type="match status" value="1"/>
</dbReference>
<dbReference type="PANTHER" id="PTHR43708:SF8">
    <property type="entry name" value="OXIDOREDUCTASE"/>
    <property type="match status" value="1"/>
</dbReference>
<accession>A0A2B8BJL8</accession>
<feature type="domain" description="GFO/IDH/MocA-like oxidoreductase" evidence="2">
    <location>
        <begin position="134"/>
        <end position="262"/>
    </location>
</feature>
<organism evidence="3 4">
    <name type="scientific">Azospirillum palustre</name>
    <dbReference type="NCBI Taxonomy" id="2044885"/>
    <lineage>
        <taxon>Bacteria</taxon>
        <taxon>Pseudomonadati</taxon>
        <taxon>Pseudomonadota</taxon>
        <taxon>Alphaproteobacteria</taxon>
        <taxon>Rhodospirillales</taxon>
        <taxon>Azospirillaceae</taxon>
        <taxon>Azospirillum</taxon>
    </lineage>
</organism>
<dbReference type="Pfam" id="PF01408">
    <property type="entry name" value="GFO_IDH_MocA"/>
    <property type="match status" value="1"/>
</dbReference>
<dbReference type="AlphaFoldDB" id="A0A2B8BJL8"/>
<dbReference type="Gene3D" id="3.30.360.10">
    <property type="entry name" value="Dihydrodipicolinate Reductase, domain 2"/>
    <property type="match status" value="1"/>
</dbReference>
<proteinExistence type="predicted"/>
<evidence type="ECO:0000259" key="1">
    <source>
        <dbReference type="Pfam" id="PF01408"/>
    </source>
</evidence>
<dbReference type="SUPFAM" id="SSF55347">
    <property type="entry name" value="Glyceraldehyde-3-phosphate dehydrogenase-like, C-terminal domain"/>
    <property type="match status" value="1"/>
</dbReference>
<dbReference type="OrthoDB" id="9781031at2"/>
<sequence>MSTQRRRIGVVGLGMASAPHAQSLIDLAGRVEVAGCFSPSADRRAAFAARHGLPVVDRLESLLEDPALSAVLLLTPPDSHAGLVARCAAAGKHVLLEKPLDATPEGARAVVSAMEDAGLTLGVVLQHRFRDSVERLAALMRDGALGRPLTAAVSVRWWRDNAYYAQPGRGMKARDGGGVLLTQAIHTLDAFVGLVGLPERIAGFAATSVLRTSDPAVGMDTEDVVATALRYGNGMLATVNATTAVHPGYPERIEIAGTGGSAVLAGDRLEVQLVNGERMTAGADGATLGGGADPMAFSHQHHRAVLSDFLDALDEGRRPRVDGREALKVHRLIEAMLEASGLEASGRGASVEVGTP</sequence>
<dbReference type="InterPro" id="IPR000683">
    <property type="entry name" value="Gfo/Idh/MocA-like_OxRdtase_N"/>
</dbReference>
<evidence type="ECO:0000313" key="4">
    <source>
        <dbReference type="Proteomes" id="UP000225379"/>
    </source>
</evidence>
<dbReference type="Proteomes" id="UP000225379">
    <property type="component" value="Unassembled WGS sequence"/>
</dbReference>
<keyword evidence="4" id="KW-1185">Reference proteome</keyword>
<dbReference type="InterPro" id="IPR051317">
    <property type="entry name" value="Gfo/Idh/MocA_oxidoreduct"/>
</dbReference>
<protein>
    <submittedName>
        <fullName evidence="3">Oxidoreductase</fullName>
    </submittedName>
</protein>
<gene>
    <name evidence="3" type="ORF">CRT60_08220</name>
</gene>
<dbReference type="SUPFAM" id="SSF51735">
    <property type="entry name" value="NAD(P)-binding Rossmann-fold domains"/>
    <property type="match status" value="1"/>
</dbReference>
<dbReference type="EMBL" id="PDKW01000039">
    <property type="protein sequence ID" value="PGH57940.1"/>
    <property type="molecule type" value="Genomic_DNA"/>
</dbReference>
<reference evidence="4" key="1">
    <citation type="submission" date="2017-10" db="EMBL/GenBank/DDBJ databases">
        <authorList>
            <person name="Kravchenko I.K."/>
            <person name="Grouzdev D.S."/>
        </authorList>
    </citation>
    <scope>NUCLEOTIDE SEQUENCE [LARGE SCALE GENOMIC DNA]</scope>
    <source>
        <strain evidence="4">B2</strain>
    </source>
</reference>
<evidence type="ECO:0000313" key="3">
    <source>
        <dbReference type="EMBL" id="PGH57940.1"/>
    </source>
</evidence>
<dbReference type="InterPro" id="IPR055170">
    <property type="entry name" value="GFO_IDH_MocA-like_dom"/>
</dbReference>
<feature type="domain" description="Gfo/Idh/MocA-like oxidoreductase N-terminal" evidence="1">
    <location>
        <begin position="7"/>
        <end position="123"/>
    </location>
</feature>
<dbReference type="Pfam" id="PF22725">
    <property type="entry name" value="GFO_IDH_MocA_C3"/>
    <property type="match status" value="1"/>
</dbReference>
<dbReference type="GO" id="GO:0000166">
    <property type="term" value="F:nucleotide binding"/>
    <property type="evidence" value="ECO:0007669"/>
    <property type="project" value="InterPro"/>
</dbReference>
<dbReference type="InterPro" id="IPR036291">
    <property type="entry name" value="NAD(P)-bd_dom_sf"/>
</dbReference>
<name>A0A2B8BJL8_9PROT</name>